<accession>A0A3B1ADW9</accession>
<dbReference type="GO" id="GO:0003887">
    <property type="term" value="F:DNA-directed DNA polymerase activity"/>
    <property type="evidence" value="ECO:0007669"/>
    <property type="project" value="UniProtKB-KW"/>
</dbReference>
<evidence type="ECO:0000256" key="6">
    <source>
        <dbReference type="ARBA" id="ARBA00022932"/>
    </source>
</evidence>
<reference evidence="9" key="1">
    <citation type="submission" date="2018-06" db="EMBL/GenBank/DDBJ databases">
        <authorList>
            <person name="Zhirakovskaya E."/>
        </authorList>
    </citation>
    <scope>NUCLEOTIDE SEQUENCE</scope>
</reference>
<protein>
    <recommendedName>
        <fullName evidence="2">DNA polymerase III subunit delta'</fullName>
        <ecNumber evidence="1">2.7.7.7</ecNumber>
    </recommendedName>
</protein>
<dbReference type="PANTHER" id="PTHR11669:SF8">
    <property type="entry name" value="DNA POLYMERASE III SUBUNIT DELTA"/>
    <property type="match status" value="1"/>
</dbReference>
<dbReference type="Pfam" id="PF13177">
    <property type="entry name" value="DNA_pol3_delta2"/>
    <property type="match status" value="1"/>
</dbReference>
<dbReference type="SUPFAM" id="SSF52540">
    <property type="entry name" value="P-loop containing nucleoside triphosphate hydrolases"/>
    <property type="match status" value="1"/>
</dbReference>
<feature type="domain" description="DNA polymerase III delta subunit C-terminal" evidence="8">
    <location>
        <begin position="222"/>
        <end position="320"/>
    </location>
</feature>
<organism evidence="9">
    <name type="scientific">hydrothermal vent metagenome</name>
    <dbReference type="NCBI Taxonomy" id="652676"/>
    <lineage>
        <taxon>unclassified sequences</taxon>
        <taxon>metagenomes</taxon>
        <taxon>ecological metagenomes</taxon>
    </lineage>
</organism>
<keyword evidence="4 9" id="KW-0548">Nucleotidyltransferase</keyword>
<gene>
    <name evidence="9" type="ORF">MNBD_GAMMA22-1781</name>
</gene>
<dbReference type="GO" id="GO:0003677">
    <property type="term" value="F:DNA binding"/>
    <property type="evidence" value="ECO:0007669"/>
    <property type="project" value="InterPro"/>
</dbReference>
<dbReference type="Pfam" id="PF09115">
    <property type="entry name" value="DNApol3-delta_C"/>
    <property type="match status" value="1"/>
</dbReference>
<dbReference type="EC" id="2.7.7.7" evidence="1"/>
<proteinExistence type="predicted"/>
<dbReference type="GO" id="GO:0006261">
    <property type="term" value="P:DNA-templated DNA replication"/>
    <property type="evidence" value="ECO:0007669"/>
    <property type="project" value="TreeGrafter"/>
</dbReference>
<evidence type="ECO:0000256" key="4">
    <source>
        <dbReference type="ARBA" id="ARBA00022695"/>
    </source>
</evidence>
<comment type="catalytic activity">
    <reaction evidence="7">
        <text>DNA(n) + a 2'-deoxyribonucleoside 5'-triphosphate = DNA(n+1) + diphosphate</text>
        <dbReference type="Rhea" id="RHEA:22508"/>
        <dbReference type="Rhea" id="RHEA-COMP:17339"/>
        <dbReference type="Rhea" id="RHEA-COMP:17340"/>
        <dbReference type="ChEBI" id="CHEBI:33019"/>
        <dbReference type="ChEBI" id="CHEBI:61560"/>
        <dbReference type="ChEBI" id="CHEBI:173112"/>
        <dbReference type="EC" id="2.7.7.7"/>
    </reaction>
</comment>
<dbReference type="InterPro" id="IPR050238">
    <property type="entry name" value="DNA_Rep/Repair_Clamp_Loader"/>
</dbReference>
<keyword evidence="5" id="KW-0235">DNA replication</keyword>
<name>A0A3B1ADW9_9ZZZZ</name>
<dbReference type="PANTHER" id="PTHR11669">
    <property type="entry name" value="REPLICATION FACTOR C / DNA POLYMERASE III GAMMA-TAU SUBUNIT"/>
    <property type="match status" value="1"/>
</dbReference>
<evidence type="ECO:0000259" key="8">
    <source>
        <dbReference type="Pfam" id="PF09115"/>
    </source>
</evidence>
<evidence type="ECO:0000256" key="2">
    <source>
        <dbReference type="ARBA" id="ARBA00014363"/>
    </source>
</evidence>
<dbReference type="InterPro" id="IPR015199">
    <property type="entry name" value="DNA_pol_III_delta_C"/>
</dbReference>
<evidence type="ECO:0000256" key="7">
    <source>
        <dbReference type="ARBA" id="ARBA00049244"/>
    </source>
</evidence>
<sequence>MDIQESNTIQTIYPWQFDAWNRLTSNTKNNRVAHALLISGAKGVGKYHFATAFKNAMLCSDKQTDGLACGKCRYCKMQQHPDFYEITQEVDERTNKKSNVIKIDQIRKLIDFTLLHTHFGMAKIIIIHPAEAMNKSASNALLKILEEPPQDTYFVLISDQIQQLSATIRSRCQIINIQQPDIDTSMQWLNSQNINDNIVSLCLELAYNSPLTAKMLAETNYIEQHTKLIKNLLSISSQSEDPMVVANSWLKIDTNVPLHALYSCLSDLILLKSMENNPKIINNINRDSLQNIANNVSFTGLYVILDKIVFAKHQIQSNVAILGIYEDILNLWQRLTSKIIQ</sequence>
<keyword evidence="3 9" id="KW-0808">Transferase</keyword>
<dbReference type="InterPro" id="IPR004622">
    <property type="entry name" value="DNA_pol_HolB"/>
</dbReference>
<dbReference type="NCBIfam" id="TIGR00678">
    <property type="entry name" value="holB"/>
    <property type="match status" value="1"/>
</dbReference>
<dbReference type="GO" id="GO:0009360">
    <property type="term" value="C:DNA polymerase III complex"/>
    <property type="evidence" value="ECO:0007669"/>
    <property type="project" value="InterPro"/>
</dbReference>
<dbReference type="InterPro" id="IPR027417">
    <property type="entry name" value="P-loop_NTPase"/>
</dbReference>
<dbReference type="EMBL" id="UOFS01000001">
    <property type="protein sequence ID" value="VAW90776.1"/>
    <property type="molecule type" value="Genomic_DNA"/>
</dbReference>
<keyword evidence="6" id="KW-0239">DNA-directed DNA polymerase</keyword>
<evidence type="ECO:0000256" key="5">
    <source>
        <dbReference type="ARBA" id="ARBA00022705"/>
    </source>
</evidence>
<dbReference type="GO" id="GO:0008408">
    <property type="term" value="F:3'-5' exonuclease activity"/>
    <property type="evidence" value="ECO:0007669"/>
    <property type="project" value="InterPro"/>
</dbReference>
<evidence type="ECO:0000313" key="9">
    <source>
        <dbReference type="EMBL" id="VAW90776.1"/>
    </source>
</evidence>
<dbReference type="Gene3D" id="1.20.272.10">
    <property type="match status" value="1"/>
</dbReference>
<evidence type="ECO:0000256" key="1">
    <source>
        <dbReference type="ARBA" id="ARBA00012417"/>
    </source>
</evidence>
<dbReference type="AlphaFoldDB" id="A0A3B1ADW9"/>
<dbReference type="Gene3D" id="3.40.50.300">
    <property type="entry name" value="P-loop containing nucleotide triphosphate hydrolases"/>
    <property type="match status" value="1"/>
</dbReference>
<evidence type="ECO:0000256" key="3">
    <source>
        <dbReference type="ARBA" id="ARBA00022679"/>
    </source>
</evidence>